<dbReference type="CDD" id="cd00130">
    <property type="entry name" value="PAS"/>
    <property type="match status" value="1"/>
</dbReference>
<dbReference type="PROSITE" id="PS50113">
    <property type="entry name" value="PAC"/>
    <property type="match status" value="1"/>
</dbReference>
<dbReference type="InterPro" id="IPR003594">
    <property type="entry name" value="HATPase_dom"/>
</dbReference>
<dbReference type="InterPro" id="IPR036890">
    <property type="entry name" value="HATPase_C_sf"/>
</dbReference>
<dbReference type="InterPro" id="IPR005467">
    <property type="entry name" value="His_kinase_dom"/>
</dbReference>
<evidence type="ECO:0000256" key="2">
    <source>
        <dbReference type="ARBA" id="ARBA00012438"/>
    </source>
</evidence>
<feature type="domain" description="PAC" evidence="8">
    <location>
        <begin position="375"/>
        <end position="427"/>
    </location>
</feature>
<evidence type="ECO:0000256" key="3">
    <source>
        <dbReference type="ARBA" id="ARBA00022553"/>
    </source>
</evidence>
<dbReference type="Pfam" id="PF13426">
    <property type="entry name" value="PAS_9"/>
    <property type="match status" value="1"/>
</dbReference>
<accession>A0ABT7SX24</accession>
<dbReference type="InterPro" id="IPR003661">
    <property type="entry name" value="HisK_dim/P_dom"/>
</dbReference>
<dbReference type="PROSITE" id="PS50109">
    <property type="entry name" value="HIS_KIN"/>
    <property type="match status" value="1"/>
</dbReference>
<dbReference type="EC" id="2.7.13.3" evidence="2"/>
<dbReference type="PANTHER" id="PTHR45339">
    <property type="entry name" value="HYBRID SIGNAL TRANSDUCTION HISTIDINE KINASE J"/>
    <property type="match status" value="1"/>
</dbReference>
<proteinExistence type="predicted"/>
<comment type="catalytic activity">
    <reaction evidence="1">
        <text>ATP + protein L-histidine = ADP + protein N-phospho-L-histidine.</text>
        <dbReference type="EC" id="2.7.13.3"/>
    </reaction>
</comment>
<dbReference type="SMART" id="SM00388">
    <property type="entry name" value="HisKA"/>
    <property type="match status" value="1"/>
</dbReference>
<evidence type="ECO:0000313" key="9">
    <source>
        <dbReference type="EMBL" id="MDM7860739.1"/>
    </source>
</evidence>
<organism evidence="9 10">
    <name type="scientific">Alteromonas arenosi</name>
    <dbReference type="NCBI Taxonomy" id="3055817"/>
    <lineage>
        <taxon>Bacteria</taxon>
        <taxon>Pseudomonadati</taxon>
        <taxon>Pseudomonadota</taxon>
        <taxon>Gammaproteobacteria</taxon>
        <taxon>Alteromonadales</taxon>
        <taxon>Alteromonadaceae</taxon>
        <taxon>Alteromonas/Salinimonas group</taxon>
        <taxon>Alteromonas</taxon>
    </lineage>
</organism>
<evidence type="ECO:0000256" key="4">
    <source>
        <dbReference type="PROSITE-ProRule" id="PRU00169"/>
    </source>
</evidence>
<dbReference type="InterPro" id="IPR004358">
    <property type="entry name" value="Sig_transdc_His_kin-like_C"/>
</dbReference>
<dbReference type="SMART" id="SM00448">
    <property type="entry name" value="REC"/>
    <property type="match status" value="1"/>
</dbReference>
<dbReference type="InterPro" id="IPR001789">
    <property type="entry name" value="Sig_transdc_resp-reg_receiver"/>
</dbReference>
<evidence type="ECO:0000259" key="7">
    <source>
        <dbReference type="PROSITE" id="PS50110"/>
    </source>
</evidence>
<gene>
    <name evidence="9" type="ORF">QTP81_09030</name>
</gene>
<dbReference type="SUPFAM" id="SSF47384">
    <property type="entry name" value="Homodimeric domain of signal transducing histidine kinase"/>
    <property type="match status" value="1"/>
</dbReference>
<dbReference type="Proteomes" id="UP001234343">
    <property type="component" value="Unassembled WGS sequence"/>
</dbReference>
<dbReference type="SMART" id="SM00091">
    <property type="entry name" value="PAS"/>
    <property type="match status" value="3"/>
</dbReference>
<dbReference type="Pfam" id="PF00512">
    <property type="entry name" value="HisKA"/>
    <property type="match status" value="1"/>
</dbReference>
<dbReference type="NCBIfam" id="TIGR00229">
    <property type="entry name" value="sensory_box"/>
    <property type="match status" value="2"/>
</dbReference>
<dbReference type="Gene3D" id="3.30.450.20">
    <property type="entry name" value="PAS domain"/>
    <property type="match status" value="3"/>
</dbReference>
<evidence type="ECO:0000259" key="8">
    <source>
        <dbReference type="PROSITE" id="PS50113"/>
    </source>
</evidence>
<dbReference type="CDD" id="cd17546">
    <property type="entry name" value="REC_hyHK_CKI1_RcsC-like"/>
    <property type="match status" value="1"/>
</dbReference>
<dbReference type="InterPro" id="IPR000014">
    <property type="entry name" value="PAS"/>
</dbReference>
<dbReference type="SMART" id="SM00086">
    <property type="entry name" value="PAC"/>
    <property type="match status" value="3"/>
</dbReference>
<dbReference type="PROSITE" id="PS50110">
    <property type="entry name" value="RESPONSE_REGULATORY"/>
    <property type="match status" value="1"/>
</dbReference>
<keyword evidence="3 4" id="KW-0597">Phosphoprotein</keyword>
<dbReference type="Pfam" id="PF00072">
    <property type="entry name" value="Response_reg"/>
    <property type="match status" value="1"/>
</dbReference>
<sequence>MSNSLEQRIAQLEAQLATANAEQAKYKQLFEVSADALSIIDLSTGTFIECNEAAVRLHGTENETNFLNTRPADLSPEFQPCGTRSEELAQYYINKTVNEGPQLFQWVHSRLDGSTFNCLVSLTAFELNGKQLIMAIGRDISLVLDTQEQLERAVTDLHKYQAAYLEEREKFQQFVNLAPVGITINRLQDGAFEYVNDEFSRFTGYDVDELNRMDYWQLTPEEYAEQEQHQLTLLTEQGRYGPYEKEYIHKHGHRYPVLLSGVRIARSDGEEFIWSVVQDISQQKAVQLELTKAKEDAEMNAFRMQLANDSAGMGIWEWDVVNDKLLWDEWMYKLYGVTKQQFSGAYEAWESCVHPDDMDYTIGRLTAAIAGNGRYDPQFRIITPAGEIKFIKASAEVIRDSDGQALKVIGVNYDITESVKALDEVKIAKQAAEDANQAKNAFLANMSHEIRTPMNAILGGLQLLRKETIPSGSRLLLDNAVSSAKSLLTIINDILDFSKIAENKLDLEQKPFSLIQVIESVQFDVYTLANDKGIYFETVIDEDFVDGYIGDIVRVKQILLNLVSNAVKFTETGGVTIDIRNGHSKGKPALIIQVIDTGIGMSEAVQQRIFERFTQADSSTTRKFGGTGLGMAITVNLIKMMGGRIELTSAEGKGTTIEVILPLPPTKDFSITESESQKALLPPALADKKILVAEDNDINQVIIQTMLADTQAKVITVENGEQAVAAAQKIDFDLIFMDIQMPIMDGLQAQQKIREIKPSTPVVALTANVMAEDVQTYLAHGFVAHIGKPIDMNALYGLLKKYSV</sequence>
<dbReference type="InterPro" id="IPR013655">
    <property type="entry name" value="PAS_fold_3"/>
</dbReference>
<dbReference type="Gene3D" id="3.40.50.2300">
    <property type="match status" value="1"/>
</dbReference>
<keyword evidence="10" id="KW-1185">Reference proteome</keyword>
<dbReference type="SUPFAM" id="SSF55785">
    <property type="entry name" value="PYP-like sensor domain (PAS domain)"/>
    <property type="match status" value="3"/>
</dbReference>
<protein>
    <recommendedName>
        <fullName evidence="2">histidine kinase</fullName>
        <ecNumber evidence="2">2.7.13.3</ecNumber>
    </recommendedName>
</protein>
<dbReference type="SMART" id="SM00387">
    <property type="entry name" value="HATPase_c"/>
    <property type="match status" value="1"/>
</dbReference>
<name>A0ABT7SX24_9ALTE</name>
<feature type="domain" description="Histidine kinase" evidence="6">
    <location>
        <begin position="445"/>
        <end position="665"/>
    </location>
</feature>
<feature type="coiled-coil region" evidence="5">
    <location>
        <begin position="2"/>
        <end position="29"/>
    </location>
</feature>
<dbReference type="PANTHER" id="PTHR45339:SF3">
    <property type="entry name" value="HISTIDINE KINASE"/>
    <property type="match status" value="1"/>
</dbReference>
<dbReference type="Gene3D" id="3.30.565.10">
    <property type="entry name" value="Histidine kinase-like ATPase, C-terminal domain"/>
    <property type="match status" value="1"/>
</dbReference>
<evidence type="ECO:0000256" key="1">
    <source>
        <dbReference type="ARBA" id="ARBA00000085"/>
    </source>
</evidence>
<dbReference type="CDD" id="cd00082">
    <property type="entry name" value="HisKA"/>
    <property type="match status" value="1"/>
</dbReference>
<dbReference type="InterPro" id="IPR011006">
    <property type="entry name" value="CheY-like_superfamily"/>
</dbReference>
<dbReference type="Gene3D" id="1.10.287.130">
    <property type="match status" value="1"/>
</dbReference>
<dbReference type="RefSeq" id="WP_289365027.1">
    <property type="nucleotide sequence ID" value="NZ_JAUCBP010000007.1"/>
</dbReference>
<dbReference type="InterPro" id="IPR036097">
    <property type="entry name" value="HisK_dim/P_sf"/>
</dbReference>
<dbReference type="Pfam" id="PF02518">
    <property type="entry name" value="HATPase_c"/>
    <property type="match status" value="1"/>
</dbReference>
<reference evidence="9 10" key="1">
    <citation type="submission" date="2023-06" db="EMBL/GenBank/DDBJ databases">
        <title>Alteromonas sp. ASW11-36 isolated from intertidal sand.</title>
        <authorList>
            <person name="Li Y."/>
        </authorList>
    </citation>
    <scope>NUCLEOTIDE SEQUENCE [LARGE SCALE GENOMIC DNA]</scope>
    <source>
        <strain evidence="9 10">ASW11-36</strain>
    </source>
</reference>
<feature type="modified residue" description="4-aspartylphosphate" evidence="4">
    <location>
        <position position="738"/>
    </location>
</feature>
<dbReference type="InterPro" id="IPR035965">
    <property type="entry name" value="PAS-like_dom_sf"/>
</dbReference>
<feature type="domain" description="Response regulatory" evidence="7">
    <location>
        <begin position="689"/>
        <end position="803"/>
    </location>
</feature>
<dbReference type="CDD" id="cd16922">
    <property type="entry name" value="HATPase_EvgS-ArcB-TorS-like"/>
    <property type="match status" value="1"/>
</dbReference>
<dbReference type="InterPro" id="IPR001610">
    <property type="entry name" value="PAC"/>
</dbReference>
<evidence type="ECO:0000259" key="6">
    <source>
        <dbReference type="PROSITE" id="PS50109"/>
    </source>
</evidence>
<dbReference type="InterPro" id="IPR000700">
    <property type="entry name" value="PAS-assoc_C"/>
</dbReference>
<keyword evidence="5" id="KW-0175">Coiled coil</keyword>
<dbReference type="Pfam" id="PF08447">
    <property type="entry name" value="PAS_3"/>
    <property type="match status" value="1"/>
</dbReference>
<evidence type="ECO:0000313" key="10">
    <source>
        <dbReference type="Proteomes" id="UP001234343"/>
    </source>
</evidence>
<evidence type="ECO:0000256" key="5">
    <source>
        <dbReference type="SAM" id="Coils"/>
    </source>
</evidence>
<dbReference type="Pfam" id="PF13188">
    <property type="entry name" value="PAS_8"/>
    <property type="match status" value="1"/>
</dbReference>
<dbReference type="SUPFAM" id="SSF52172">
    <property type="entry name" value="CheY-like"/>
    <property type="match status" value="1"/>
</dbReference>
<comment type="caution">
    <text evidence="9">The sequence shown here is derived from an EMBL/GenBank/DDBJ whole genome shotgun (WGS) entry which is preliminary data.</text>
</comment>
<dbReference type="Gene3D" id="2.10.70.100">
    <property type="match status" value="1"/>
</dbReference>
<dbReference type="PRINTS" id="PR00344">
    <property type="entry name" value="BCTRLSENSOR"/>
</dbReference>
<dbReference type="SUPFAM" id="SSF55874">
    <property type="entry name" value="ATPase domain of HSP90 chaperone/DNA topoisomerase II/histidine kinase"/>
    <property type="match status" value="1"/>
</dbReference>
<dbReference type="EMBL" id="JAUCBP010000007">
    <property type="protein sequence ID" value="MDM7860739.1"/>
    <property type="molecule type" value="Genomic_DNA"/>
</dbReference>